<gene>
    <name evidence="2" type="primary">proY_2</name>
    <name evidence="3" type="ORF">NCTC8849_01400</name>
    <name evidence="2" type="ORF">NCTC9128_00110</name>
</gene>
<evidence type="ECO:0000313" key="2">
    <source>
        <dbReference type="EMBL" id="SQC05512.1"/>
    </source>
</evidence>
<keyword evidence="1" id="KW-0812">Transmembrane</keyword>
<feature type="transmembrane region" description="Helical" evidence="1">
    <location>
        <begin position="25"/>
        <end position="43"/>
    </location>
</feature>
<organism evidence="2 4">
    <name type="scientific">Klebsiella pneumoniae</name>
    <dbReference type="NCBI Taxonomy" id="573"/>
    <lineage>
        <taxon>Bacteria</taxon>
        <taxon>Pseudomonadati</taxon>
        <taxon>Pseudomonadota</taxon>
        <taxon>Gammaproteobacteria</taxon>
        <taxon>Enterobacterales</taxon>
        <taxon>Enterobacteriaceae</taxon>
        <taxon>Klebsiella/Raoultella group</taxon>
        <taxon>Klebsiella</taxon>
        <taxon>Klebsiella pneumoniae complex</taxon>
    </lineage>
</organism>
<accession>A0A2X3BNN0</accession>
<evidence type="ECO:0000256" key="1">
    <source>
        <dbReference type="SAM" id="Phobius"/>
    </source>
</evidence>
<reference evidence="4 5" key="1">
    <citation type="submission" date="2018-06" db="EMBL/GenBank/DDBJ databases">
        <authorList>
            <consortium name="Pathogen Informatics"/>
            <person name="Doyle S."/>
        </authorList>
    </citation>
    <scope>NUCLEOTIDE SEQUENCE [LARGE SCALE GENOMIC DNA]</scope>
    <source>
        <strain evidence="3 5">NCTC8849</strain>
        <strain evidence="2 4">NCTC9128</strain>
    </source>
</reference>
<keyword evidence="1" id="KW-0472">Membrane</keyword>
<dbReference type="Proteomes" id="UP000254799">
    <property type="component" value="Unassembled WGS sequence"/>
</dbReference>
<dbReference type="EMBL" id="UGLC01000002">
    <property type="protein sequence ID" value="STT52852.1"/>
    <property type="molecule type" value="Genomic_DNA"/>
</dbReference>
<dbReference type="Proteomes" id="UP000251088">
    <property type="component" value="Unassembled WGS sequence"/>
</dbReference>
<dbReference type="AlphaFoldDB" id="A0A2X3BNN0"/>
<evidence type="ECO:0000313" key="5">
    <source>
        <dbReference type="Proteomes" id="UP000254799"/>
    </source>
</evidence>
<evidence type="ECO:0000313" key="3">
    <source>
        <dbReference type="EMBL" id="STT52852.1"/>
    </source>
</evidence>
<sequence length="55" mass="6319">MTTVIGLLFLAFIIALIGYHPDTRISLYVGMAWIALLLLGWVFKTRRERRLAQAQ</sequence>
<evidence type="ECO:0000313" key="4">
    <source>
        <dbReference type="Proteomes" id="UP000251088"/>
    </source>
</evidence>
<protein>
    <submittedName>
        <fullName evidence="2">Proline-specific permease</fullName>
    </submittedName>
</protein>
<name>A0A2X3BNN0_KLEPN</name>
<keyword evidence="1" id="KW-1133">Transmembrane helix</keyword>
<dbReference type="EMBL" id="UAWN01000001">
    <property type="protein sequence ID" value="SQC05512.1"/>
    <property type="molecule type" value="Genomic_DNA"/>
</dbReference>
<proteinExistence type="predicted"/>